<dbReference type="AlphaFoldDB" id="A0AAV9JT59"/>
<reference evidence="2 3" key="1">
    <citation type="submission" date="2021-11" db="EMBL/GenBank/DDBJ databases">
        <title>Black yeast isolated from Biological Soil Crust.</title>
        <authorList>
            <person name="Kurbessoian T."/>
        </authorList>
    </citation>
    <scope>NUCLEOTIDE SEQUENCE [LARGE SCALE GENOMIC DNA]</scope>
    <source>
        <strain evidence="2 3">CCFEE 5522</strain>
    </source>
</reference>
<dbReference type="Proteomes" id="UP001324427">
    <property type="component" value="Unassembled WGS sequence"/>
</dbReference>
<protein>
    <submittedName>
        <fullName evidence="2">Uncharacterized protein</fullName>
    </submittedName>
</protein>
<keyword evidence="3" id="KW-1185">Reference proteome</keyword>
<feature type="region of interest" description="Disordered" evidence="1">
    <location>
        <begin position="19"/>
        <end position="56"/>
    </location>
</feature>
<gene>
    <name evidence="2" type="ORF">LTR36_008636</name>
</gene>
<sequence length="133" mass="14693">MSFLSFAGRSTVRRLQQTVQRNISRQHQARHESSKQPPNASTSASQQAPPQRTIPGPAWAWIEPLVAPMRGYGNMQKRRPLLTQLESTLVIYFLGDLSAQTMQSAAFADAPYEPARGLRALAIAATISIPSYK</sequence>
<accession>A0AAV9JT59</accession>
<organism evidence="2 3">
    <name type="scientific">Oleoguttula mirabilis</name>
    <dbReference type="NCBI Taxonomy" id="1507867"/>
    <lineage>
        <taxon>Eukaryota</taxon>
        <taxon>Fungi</taxon>
        <taxon>Dikarya</taxon>
        <taxon>Ascomycota</taxon>
        <taxon>Pezizomycotina</taxon>
        <taxon>Dothideomycetes</taxon>
        <taxon>Dothideomycetidae</taxon>
        <taxon>Mycosphaerellales</taxon>
        <taxon>Teratosphaeriaceae</taxon>
        <taxon>Oleoguttula</taxon>
    </lineage>
</organism>
<evidence type="ECO:0000313" key="2">
    <source>
        <dbReference type="EMBL" id="KAK4548863.1"/>
    </source>
</evidence>
<evidence type="ECO:0000313" key="3">
    <source>
        <dbReference type="Proteomes" id="UP001324427"/>
    </source>
</evidence>
<proteinExistence type="predicted"/>
<name>A0AAV9JT59_9PEZI</name>
<evidence type="ECO:0000256" key="1">
    <source>
        <dbReference type="SAM" id="MobiDB-lite"/>
    </source>
</evidence>
<feature type="compositionally biased region" description="Polar residues" evidence="1">
    <location>
        <begin position="35"/>
        <end position="50"/>
    </location>
</feature>
<comment type="caution">
    <text evidence="2">The sequence shown here is derived from an EMBL/GenBank/DDBJ whole genome shotgun (WGS) entry which is preliminary data.</text>
</comment>
<dbReference type="EMBL" id="JAVFHQ010000006">
    <property type="protein sequence ID" value="KAK4548863.1"/>
    <property type="molecule type" value="Genomic_DNA"/>
</dbReference>